<protein>
    <submittedName>
        <fullName evidence="1">Uncharacterized protein</fullName>
    </submittedName>
</protein>
<evidence type="ECO:0000313" key="2">
    <source>
        <dbReference type="Proteomes" id="UP000412311"/>
    </source>
</evidence>
<evidence type="ECO:0000313" key="1">
    <source>
        <dbReference type="EMBL" id="VVQ18883.1"/>
    </source>
</evidence>
<dbReference type="EMBL" id="CABVJG010000014">
    <property type="protein sequence ID" value="VVQ18883.1"/>
    <property type="molecule type" value="Genomic_DNA"/>
</dbReference>
<dbReference type="InterPro" id="IPR027417">
    <property type="entry name" value="P-loop_NTPase"/>
</dbReference>
<sequence length="1431" mass="162293">MTGHLDAFISLERTFSKIILDSDASDDTDLSVRPGRQGALQWPDLLRHHRVIVLSEAGSGKTAEIRNVARQLRSEGKSAFFLRIEYVREFLEGAFEEGTFEEFQSWRASGTEGWLLMDSVDEARLRDPRDFDLAIRKIGLLTKDIGSQAHILITGRSTAWRARTDLLLCKQVFPYKPDTSRIDEMQGVHAQDTLAQTNAEPHAPFLLVTLDDIHGEQIDRFLSATGVQDIKAFRTEVERKEAWSLTTRPQDFVELVDFWHKHHRIGTRFELMKSSIERRLEERDQNRSELRPISAEKLREGVRLIAAATTLGQTSAIRVPDGEDNKKGIPIRAVLKHWDDGECAALLSRPVFDEGIYGTVRFHHRSVREYLTAEWLHQLILDEASRVRIENLFFRTQYGLEVIDPTMRPILPWLALLDARVCARLARVAPEVFFEGGDPGQLPLSTRRSVLTKACEQLAQPAHSWGVTDYSAVQRFAHPDLTQDIRELLEQYRTNDDIVWFLLRMIWQGEVVGALCEAKQFALSAKNKHSRLAAVRAVIDLGSPEDIEHVREALLAETGDINRDWLAEMLDNLPFDEKWIQWLLEAVERSAKKPRYSSGDKLASELSTLATACPLESLPAIIRGLSILLGKPPIVELGICTISKKYGWLAQMAGRAILRLLEARDAFTFDKSVLSILCMLPQAQIYDELNARELCDTIRKIVPAWPQLDYQLFWHDVVLARKGRVHRGEPVVNVWQLTGFQPFWSFNKENFDLVCEDIVSRSAMEDRLMALSLAFHIYAENDRPTSWEKQLERAAGLDLQLSEKLETLRNPPMRVVQEWELKQAQWQEEAAQRQALEEDRRRSWRKDLAADVERLNSNQPGVMTHSQGYLVDRMQEGSSTSNTWGSGDWQSLIGEFGLPVAQAFREGAISFWRGYRPTLPSEGAVVNSTPYQVIFGLIGIAIETKEEPARFSQLSAKDAECATRYGLLELNGFPEWFSKLFGRFPESVLKVVWREIEYELEAEHTESFDYYILRKVRWGGGGMYESLAALLVARLESPMKSLEALQLALSIAQDSPIGDEVLATLASMRATEEINPEIAPTWFAVWIGVDPAHAIPALAARLDTLSCEEDKANFAMLCLTVIVGNRFASRCRQNYKTVEHAKSLYLLIHTHVRTADDIDRAGKGVYSPGLRDDAQDARDALLAFIRETPGKEAFLALGEIAREHPAERLRAWSAFYAEQKATADARTPPWQPTKVVEFHEALESTPSNHRDLWNLTIDRLCDLKHDLENGDSSIAEILIPFSQETSIRKFIGNWCRDRAAGRYVIPQEEQLADDKRPDFRVQSSVFDRPVPVELKLADKWTGSQLFERLENQLCGDYLRDVRSSCGIFLLVNHGGKKTWAPPGSKRVSFNALVTTLQQHWETLGPQYPNVEDIKVIGIDLTKRGGGAAPKS</sequence>
<dbReference type="RefSeq" id="WP_150794897.1">
    <property type="nucleotide sequence ID" value="NZ_CABVJG010000014.1"/>
</dbReference>
<dbReference type="Proteomes" id="UP000412311">
    <property type="component" value="Unassembled WGS sequence"/>
</dbReference>
<gene>
    <name evidence="1" type="ORF">PS925_04507</name>
</gene>
<reference evidence="1 2" key="1">
    <citation type="submission" date="2019-09" db="EMBL/GenBank/DDBJ databases">
        <authorList>
            <person name="Chandra G."/>
            <person name="Truman W A."/>
        </authorList>
    </citation>
    <scope>NUCLEOTIDE SEQUENCE [LARGE SCALE GENOMIC DNA]</scope>
    <source>
        <strain evidence="1">PS925</strain>
    </source>
</reference>
<organism evidence="1 2">
    <name type="scientific">Pseudomonas fluorescens</name>
    <dbReference type="NCBI Taxonomy" id="294"/>
    <lineage>
        <taxon>Bacteria</taxon>
        <taxon>Pseudomonadati</taxon>
        <taxon>Pseudomonadota</taxon>
        <taxon>Gammaproteobacteria</taxon>
        <taxon>Pseudomonadales</taxon>
        <taxon>Pseudomonadaceae</taxon>
        <taxon>Pseudomonas</taxon>
    </lineage>
</organism>
<dbReference type="SUPFAM" id="SSF52540">
    <property type="entry name" value="P-loop containing nucleoside triphosphate hydrolases"/>
    <property type="match status" value="1"/>
</dbReference>
<accession>A0A5E7V6Z4</accession>
<proteinExistence type="predicted"/>
<name>A0A5E7V6Z4_PSEFL</name>